<organism evidence="1 2">
    <name type="scientific">Panagrolaimus sp. ES5</name>
    <dbReference type="NCBI Taxonomy" id="591445"/>
    <lineage>
        <taxon>Eukaryota</taxon>
        <taxon>Metazoa</taxon>
        <taxon>Ecdysozoa</taxon>
        <taxon>Nematoda</taxon>
        <taxon>Chromadorea</taxon>
        <taxon>Rhabditida</taxon>
        <taxon>Tylenchina</taxon>
        <taxon>Panagrolaimomorpha</taxon>
        <taxon>Panagrolaimoidea</taxon>
        <taxon>Panagrolaimidae</taxon>
        <taxon>Panagrolaimus</taxon>
    </lineage>
</organism>
<evidence type="ECO:0000313" key="1">
    <source>
        <dbReference type="Proteomes" id="UP000887579"/>
    </source>
</evidence>
<proteinExistence type="predicted"/>
<evidence type="ECO:0000313" key="2">
    <source>
        <dbReference type="WBParaSite" id="ES5_v2.g25751.t1"/>
    </source>
</evidence>
<dbReference type="Proteomes" id="UP000887579">
    <property type="component" value="Unplaced"/>
</dbReference>
<protein>
    <submittedName>
        <fullName evidence="2">Uncharacterized protein</fullName>
    </submittedName>
</protein>
<reference evidence="2" key="1">
    <citation type="submission" date="2022-11" db="UniProtKB">
        <authorList>
            <consortium name="WormBaseParasite"/>
        </authorList>
    </citation>
    <scope>IDENTIFICATION</scope>
</reference>
<accession>A0AC34G7Z9</accession>
<name>A0AC34G7Z9_9BILA</name>
<dbReference type="WBParaSite" id="ES5_v2.g25751.t1">
    <property type="protein sequence ID" value="ES5_v2.g25751.t1"/>
    <property type="gene ID" value="ES5_v2.g25751"/>
</dbReference>
<sequence length="130" mass="15116">MGGVISAVKRVVIEPIFCVLKTAFQCVIKFFEASARMIRDVVFSQLQFEYSSQQNQDESRELIAEQRRKKLVHRQRMTCKCGRSLLDFVFDCGHMACTQCNGSTCSVHCFECQEIIRDRTRMDYDRSILN</sequence>